<evidence type="ECO:0000313" key="2">
    <source>
        <dbReference type="Proteomes" id="UP001146670"/>
    </source>
</evidence>
<evidence type="ECO:0000313" key="1">
    <source>
        <dbReference type="EMBL" id="MCZ0725056.1"/>
    </source>
</evidence>
<reference evidence="1" key="1">
    <citation type="submission" date="2022-12" db="EMBL/GenBank/DDBJ databases">
        <title>Description and comparative metabolic analysis of Aerococcus sp. nov., isolated from the feces of a pig.</title>
        <authorList>
            <person name="Chang Y.-H."/>
        </authorList>
    </citation>
    <scope>NUCLEOTIDE SEQUENCE</scope>
    <source>
        <strain evidence="1">YH-aer222</strain>
    </source>
</reference>
<dbReference type="EMBL" id="JAPRFR010000001">
    <property type="protein sequence ID" value="MCZ0725056.1"/>
    <property type="molecule type" value="Genomic_DNA"/>
</dbReference>
<dbReference type="Pfam" id="PF00543">
    <property type="entry name" value="P-II"/>
    <property type="match status" value="1"/>
</dbReference>
<dbReference type="GO" id="GO:0030234">
    <property type="term" value="F:enzyme regulator activity"/>
    <property type="evidence" value="ECO:0007669"/>
    <property type="project" value="InterPro"/>
</dbReference>
<dbReference type="SUPFAM" id="SSF54913">
    <property type="entry name" value="GlnB-like"/>
    <property type="match status" value="2"/>
</dbReference>
<comment type="caution">
    <text evidence="1">The sequence shown here is derived from an EMBL/GenBank/DDBJ whole genome shotgun (WGS) entry which is preliminary data.</text>
</comment>
<protein>
    <submittedName>
        <fullName evidence="1">P-II family nitrogen regulator</fullName>
    </submittedName>
</protein>
<dbReference type="Gene3D" id="3.30.70.120">
    <property type="match status" value="1"/>
</dbReference>
<accession>A0A9X3FN11</accession>
<dbReference type="InterPro" id="IPR011322">
    <property type="entry name" value="N-reg_PII-like_a/b"/>
</dbReference>
<organism evidence="1 2">
    <name type="scientific">Aerococcus kribbianus</name>
    <dbReference type="NCBI Taxonomy" id="2999064"/>
    <lineage>
        <taxon>Bacteria</taxon>
        <taxon>Bacillati</taxon>
        <taxon>Bacillota</taxon>
        <taxon>Bacilli</taxon>
        <taxon>Lactobacillales</taxon>
        <taxon>Aerococcaceae</taxon>
        <taxon>Aerococcus</taxon>
    </lineage>
</organism>
<dbReference type="InterPro" id="IPR015867">
    <property type="entry name" value="N-reg_PII/ATP_PRibTrfase_C"/>
</dbReference>
<proteinExistence type="predicted"/>
<dbReference type="PROSITE" id="PS51343">
    <property type="entry name" value="PII_GLNB_DOM"/>
    <property type="match status" value="1"/>
</dbReference>
<gene>
    <name evidence="1" type="ORF">OW157_00565</name>
</gene>
<dbReference type="RefSeq" id="WP_268751383.1">
    <property type="nucleotide sequence ID" value="NZ_JAPRFQ010000001.1"/>
</dbReference>
<keyword evidence="2" id="KW-1185">Reference proteome</keyword>
<sequence>MQYPVVLLGILKDGQGSKMLTASKEGGSTGGIVIRAQGTLSNKIMNMLGLHDRKKEMFFTLIPKDMEDKMHHYLDERMNMSKKGHGVLFSLDTSSVIGNHGQDYEYEESESNMTGHQLIVTIVDREFGDDVVQASREAGAHGATILHGRGTGTGEFSKLFNAHIEPEKEVVVMVVDGDKCKQISDKIVEELDIRAQGKGLLFSVNVSQATGLFEADE</sequence>
<dbReference type="Proteomes" id="UP001146670">
    <property type="component" value="Unassembled WGS sequence"/>
</dbReference>
<dbReference type="InterPro" id="IPR002187">
    <property type="entry name" value="N-reg_PII"/>
</dbReference>
<name>A0A9X3FN11_9LACT</name>
<dbReference type="AlphaFoldDB" id="A0A9X3FN11"/>
<dbReference type="GO" id="GO:0006808">
    <property type="term" value="P:regulation of nitrogen utilization"/>
    <property type="evidence" value="ECO:0007669"/>
    <property type="project" value="InterPro"/>
</dbReference>